<dbReference type="InterPro" id="IPR052006">
    <property type="entry name" value="MLP-like"/>
</dbReference>
<dbReference type="InterPro" id="IPR023393">
    <property type="entry name" value="START-like_dom_sf"/>
</dbReference>
<evidence type="ECO:0000256" key="1">
    <source>
        <dbReference type="ARBA" id="ARBA00038242"/>
    </source>
</evidence>
<dbReference type="GO" id="GO:0006952">
    <property type="term" value="P:defense response"/>
    <property type="evidence" value="ECO:0007669"/>
    <property type="project" value="InterPro"/>
</dbReference>
<dbReference type="PANTHER" id="PTHR31338">
    <property type="entry name" value="POLYKETIDE CYCLASE/DEHYDRASE AND LIPID TRANSPORT SUPERFAMILY PROTEIN"/>
    <property type="match status" value="1"/>
</dbReference>
<protein>
    <recommendedName>
        <fullName evidence="2">Bet v I/Major latex protein domain-containing protein</fullName>
    </recommendedName>
</protein>
<dbReference type="Proteomes" id="UP000326939">
    <property type="component" value="Chromosome 10"/>
</dbReference>
<dbReference type="Pfam" id="PF00407">
    <property type="entry name" value="Bet_v_1"/>
    <property type="match status" value="1"/>
</dbReference>
<evidence type="ECO:0000259" key="2">
    <source>
        <dbReference type="Pfam" id="PF00407"/>
    </source>
</evidence>
<dbReference type="InterPro" id="IPR000916">
    <property type="entry name" value="Bet_v_I/MLP"/>
</dbReference>
<sequence length="198" mass="21439">MHWMSLTEGVISISVEVAVGETAADDELDASVTIEKTCKGSTTESSAHTWQGVEGTCVTVGDDVLGDGDLGESAGSPGSKKLEKLMSVIEAALEILEIRSNQLWGSSSTTWLDFLIQTAFQCLVFYSISKLGNLGTAVELKKLYNLWKSQAHHVPKHAPNNIQAVDARHGDWEADGFIKVWNYTVGTITANQQLQLNS</sequence>
<reference evidence="4" key="1">
    <citation type="journal article" date="2019" name="Gigascience">
        <title>De novo genome assembly of the endangered Acer yangbiense, a plant species with extremely small populations endemic to Yunnan Province, China.</title>
        <authorList>
            <person name="Yang J."/>
            <person name="Wariss H.M."/>
            <person name="Tao L."/>
            <person name="Zhang R."/>
            <person name="Yun Q."/>
            <person name="Hollingsworth P."/>
            <person name="Dao Z."/>
            <person name="Luo G."/>
            <person name="Guo H."/>
            <person name="Ma Y."/>
            <person name="Sun W."/>
        </authorList>
    </citation>
    <scope>NUCLEOTIDE SEQUENCE [LARGE SCALE GENOMIC DNA]</scope>
    <source>
        <strain evidence="4">cv. br00</strain>
    </source>
</reference>
<proteinExistence type="inferred from homology"/>
<accession>A0A5N5L5N6</accession>
<feature type="domain" description="Bet v I/Major latex protein" evidence="2">
    <location>
        <begin position="141"/>
        <end position="186"/>
    </location>
</feature>
<dbReference type="AlphaFoldDB" id="A0A5N5L5N6"/>
<dbReference type="Gene3D" id="3.30.530.20">
    <property type="match status" value="1"/>
</dbReference>
<comment type="caution">
    <text evidence="3">The sequence shown here is derived from an EMBL/GenBank/DDBJ whole genome shotgun (WGS) entry which is preliminary data.</text>
</comment>
<organism evidence="3 4">
    <name type="scientific">Salix brachista</name>
    <dbReference type="NCBI Taxonomy" id="2182728"/>
    <lineage>
        <taxon>Eukaryota</taxon>
        <taxon>Viridiplantae</taxon>
        <taxon>Streptophyta</taxon>
        <taxon>Embryophyta</taxon>
        <taxon>Tracheophyta</taxon>
        <taxon>Spermatophyta</taxon>
        <taxon>Magnoliopsida</taxon>
        <taxon>eudicotyledons</taxon>
        <taxon>Gunneridae</taxon>
        <taxon>Pentapetalae</taxon>
        <taxon>rosids</taxon>
        <taxon>fabids</taxon>
        <taxon>Malpighiales</taxon>
        <taxon>Salicaceae</taxon>
        <taxon>Saliceae</taxon>
        <taxon>Salix</taxon>
    </lineage>
</organism>
<dbReference type="SUPFAM" id="SSF55961">
    <property type="entry name" value="Bet v1-like"/>
    <property type="match status" value="1"/>
</dbReference>
<comment type="similarity">
    <text evidence="1">Belongs to the MLP family.</text>
</comment>
<gene>
    <name evidence="3" type="ORF">DKX38_015608</name>
</gene>
<keyword evidence="4" id="KW-1185">Reference proteome</keyword>
<dbReference type="EMBL" id="VDCV01000010">
    <property type="protein sequence ID" value="KAB5538075.1"/>
    <property type="molecule type" value="Genomic_DNA"/>
</dbReference>
<name>A0A5N5L5N6_9ROSI</name>
<evidence type="ECO:0000313" key="3">
    <source>
        <dbReference type="EMBL" id="KAB5538075.1"/>
    </source>
</evidence>
<dbReference type="PANTHER" id="PTHR31338:SF20">
    <property type="entry name" value="BET V I_MAJOR LATEX PROTEIN DOMAIN-CONTAINING PROTEIN"/>
    <property type="match status" value="1"/>
</dbReference>
<evidence type="ECO:0000313" key="4">
    <source>
        <dbReference type="Proteomes" id="UP000326939"/>
    </source>
</evidence>